<accession>A0AAE0KF79</accession>
<reference evidence="3" key="1">
    <citation type="journal article" date="2023" name="Mol. Phylogenet. Evol.">
        <title>Genome-scale phylogeny and comparative genomics of the fungal order Sordariales.</title>
        <authorList>
            <person name="Hensen N."/>
            <person name="Bonometti L."/>
            <person name="Westerberg I."/>
            <person name="Brannstrom I.O."/>
            <person name="Guillou S."/>
            <person name="Cros-Aarteil S."/>
            <person name="Calhoun S."/>
            <person name="Haridas S."/>
            <person name="Kuo A."/>
            <person name="Mondo S."/>
            <person name="Pangilinan J."/>
            <person name="Riley R."/>
            <person name="LaButti K."/>
            <person name="Andreopoulos B."/>
            <person name="Lipzen A."/>
            <person name="Chen C."/>
            <person name="Yan M."/>
            <person name="Daum C."/>
            <person name="Ng V."/>
            <person name="Clum A."/>
            <person name="Steindorff A."/>
            <person name="Ohm R.A."/>
            <person name="Martin F."/>
            <person name="Silar P."/>
            <person name="Natvig D.O."/>
            <person name="Lalanne C."/>
            <person name="Gautier V."/>
            <person name="Ament-Velasquez S.L."/>
            <person name="Kruys A."/>
            <person name="Hutchinson M.I."/>
            <person name="Powell A.J."/>
            <person name="Barry K."/>
            <person name="Miller A.N."/>
            <person name="Grigoriev I.V."/>
            <person name="Debuchy R."/>
            <person name="Gladieux P."/>
            <person name="Hiltunen Thoren M."/>
            <person name="Johannesson H."/>
        </authorList>
    </citation>
    <scope>NUCLEOTIDE SEQUENCE</scope>
    <source>
        <strain evidence="3">CBS 232.78</strain>
    </source>
</reference>
<evidence type="ECO:0000313" key="4">
    <source>
        <dbReference type="Proteomes" id="UP001285441"/>
    </source>
</evidence>
<dbReference type="GO" id="GO:0005737">
    <property type="term" value="C:cytoplasm"/>
    <property type="evidence" value="ECO:0007669"/>
    <property type="project" value="TreeGrafter"/>
</dbReference>
<dbReference type="PANTHER" id="PTHR19321:SF41">
    <property type="entry name" value="FASCETTO-RELATED"/>
    <property type="match status" value="1"/>
</dbReference>
<sequence>MDTSYLAQQVNTIIGQLHGLFDEIGVANHDREARESELFTALSEALHNQVRVVTAEKKDMIEEAQKIITAIRQMEASLDDNKPRRDYQADDDELKITYPLTRCLQILKEKHAQIGRLHRERFEQVKKLVQALESYSLHLEPSFVRIALPPSGPNQSVPPSFDLSPSYVDKLDEEFTRVYEEYTRRVATVRALSEQIIQLWAELGTPQAQTESAIVKYYRDAPEQLGLHEEDLARLRAKRDKLADERKNRERRLKDLKAAVEALWERLNVDEKERKAFLNGNRGCGIRQINEFEDELSRLNELKRQNLHLFVEDSRFKLQELWDALYFSEDEMLEFTPAFSDVYSDALLEAHEREIARLESLREQRAPTLALVEQHKTLVHDRDELAASSQDASRLMLRGQKGEKRDPGKLLREEKMRKRIAKELPKVAAELRRDLEKWEDEYSRPFLVHGERYMDIIDMDEARPAPGPRSKTPAPAPSAAKTKVLSRANSVSNLKSAPKNMAKTPTHVSTAKPAQPTRNPVTNTKGSPSRIPARVPLSNLKNGNNSPERARPESRVEANGLRHGAPLLRAPPPKMRDLMPPPELETPANHYRNTGLGSSIVRNVEPEDVYDDRQMSHEHSRPASRDYQRSMRQNERLAPPSYSQAPPPARQISNTSTVVSGSENWETYDDNSEPEMDASDAYYAKVRAARAGKRMTPEAGYSRPHTGQLKRQRGFPPITHAGHVMVDGEGNRIVSGSEWTDEDAF</sequence>
<name>A0AAE0KF79_9PEZI</name>
<feature type="compositionally biased region" description="Acidic residues" evidence="2">
    <location>
        <begin position="666"/>
        <end position="676"/>
    </location>
</feature>
<dbReference type="PANTHER" id="PTHR19321">
    <property type="entry name" value="PROTEIN REGULATOR OF CYTOKINESIS 1 PRC1-RELATED"/>
    <property type="match status" value="1"/>
</dbReference>
<feature type="region of interest" description="Disordered" evidence="2">
    <location>
        <begin position="461"/>
        <end position="676"/>
    </location>
</feature>
<dbReference type="Gene3D" id="1.20.58.1520">
    <property type="match status" value="1"/>
</dbReference>
<dbReference type="EMBL" id="JAULSW010000007">
    <property type="protein sequence ID" value="KAK3375396.1"/>
    <property type="molecule type" value="Genomic_DNA"/>
</dbReference>
<dbReference type="GO" id="GO:0008017">
    <property type="term" value="F:microtubule binding"/>
    <property type="evidence" value="ECO:0007669"/>
    <property type="project" value="InterPro"/>
</dbReference>
<comment type="caution">
    <text evidence="3">The sequence shown here is derived from an EMBL/GenBank/DDBJ whole genome shotgun (WGS) entry which is preliminary data.</text>
</comment>
<gene>
    <name evidence="3" type="ORF">B0H63DRAFT_278358</name>
</gene>
<proteinExistence type="predicted"/>
<organism evidence="3 4">
    <name type="scientific">Podospora didyma</name>
    <dbReference type="NCBI Taxonomy" id="330526"/>
    <lineage>
        <taxon>Eukaryota</taxon>
        <taxon>Fungi</taxon>
        <taxon>Dikarya</taxon>
        <taxon>Ascomycota</taxon>
        <taxon>Pezizomycotina</taxon>
        <taxon>Sordariomycetes</taxon>
        <taxon>Sordariomycetidae</taxon>
        <taxon>Sordariales</taxon>
        <taxon>Podosporaceae</taxon>
        <taxon>Podospora</taxon>
    </lineage>
</organism>
<dbReference type="AlphaFoldDB" id="A0AAE0KF79"/>
<feature type="compositionally biased region" description="Pro residues" evidence="2">
    <location>
        <begin position="569"/>
        <end position="584"/>
    </location>
</feature>
<feature type="compositionally biased region" description="Basic and acidic residues" evidence="2">
    <location>
        <begin position="611"/>
        <end position="635"/>
    </location>
</feature>
<dbReference type="InterPro" id="IPR007145">
    <property type="entry name" value="MAP65_Ase1_PRC1"/>
</dbReference>
<dbReference type="GO" id="GO:1990023">
    <property type="term" value="C:mitotic spindle midzone"/>
    <property type="evidence" value="ECO:0007669"/>
    <property type="project" value="TreeGrafter"/>
</dbReference>
<feature type="compositionally biased region" description="Polar residues" evidence="2">
    <location>
        <begin position="651"/>
        <end position="665"/>
    </location>
</feature>
<dbReference type="Pfam" id="PF03999">
    <property type="entry name" value="MAP65_ASE1"/>
    <property type="match status" value="1"/>
</dbReference>
<keyword evidence="1" id="KW-0175">Coiled coil</keyword>
<feature type="coiled-coil region" evidence="1">
    <location>
        <begin position="225"/>
        <end position="259"/>
    </location>
</feature>
<evidence type="ECO:0000256" key="2">
    <source>
        <dbReference type="SAM" id="MobiDB-lite"/>
    </source>
</evidence>
<feature type="compositionally biased region" description="Low complexity" evidence="2">
    <location>
        <begin position="470"/>
        <end position="483"/>
    </location>
</feature>
<dbReference type="GO" id="GO:0051256">
    <property type="term" value="P:mitotic spindle midzone assembly"/>
    <property type="evidence" value="ECO:0007669"/>
    <property type="project" value="TreeGrafter"/>
</dbReference>
<reference evidence="3" key="2">
    <citation type="submission" date="2023-06" db="EMBL/GenBank/DDBJ databases">
        <authorList>
            <consortium name="Lawrence Berkeley National Laboratory"/>
            <person name="Haridas S."/>
            <person name="Hensen N."/>
            <person name="Bonometti L."/>
            <person name="Westerberg I."/>
            <person name="Brannstrom I.O."/>
            <person name="Guillou S."/>
            <person name="Cros-Aarteil S."/>
            <person name="Calhoun S."/>
            <person name="Kuo A."/>
            <person name="Mondo S."/>
            <person name="Pangilinan J."/>
            <person name="Riley R."/>
            <person name="LaButti K."/>
            <person name="Andreopoulos B."/>
            <person name="Lipzen A."/>
            <person name="Chen C."/>
            <person name="Yanf M."/>
            <person name="Daum C."/>
            <person name="Ng V."/>
            <person name="Clum A."/>
            <person name="Steindorff A."/>
            <person name="Ohm R."/>
            <person name="Martin F."/>
            <person name="Silar P."/>
            <person name="Natvig D."/>
            <person name="Lalanne C."/>
            <person name="Gautier V."/>
            <person name="Ament-velasquez S.L."/>
            <person name="Kruys A."/>
            <person name="Hutchinson M.I."/>
            <person name="Powell A.J."/>
            <person name="Barry K."/>
            <person name="Miller A.N."/>
            <person name="Grigoriev I.V."/>
            <person name="Debuchy R."/>
            <person name="Gladieux P."/>
            <person name="Thoren M.H."/>
            <person name="Johannesson H."/>
        </authorList>
    </citation>
    <scope>NUCLEOTIDE SEQUENCE</scope>
    <source>
        <strain evidence="3">CBS 232.78</strain>
    </source>
</reference>
<feature type="compositionally biased region" description="Polar residues" evidence="2">
    <location>
        <begin position="591"/>
        <end position="601"/>
    </location>
</feature>
<dbReference type="Proteomes" id="UP001285441">
    <property type="component" value="Unassembled WGS sequence"/>
</dbReference>
<feature type="region of interest" description="Disordered" evidence="2">
    <location>
        <begin position="694"/>
        <end position="718"/>
    </location>
</feature>
<evidence type="ECO:0000256" key="1">
    <source>
        <dbReference type="SAM" id="Coils"/>
    </source>
</evidence>
<keyword evidence="4" id="KW-1185">Reference proteome</keyword>
<evidence type="ECO:0000313" key="3">
    <source>
        <dbReference type="EMBL" id="KAK3375396.1"/>
    </source>
</evidence>
<feature type="compositionally biased region" description="Polar residues" evidence="2">
    <location>
        <begin position="516"/>
        <end position="527"/>
    </location>
</feature>
<protein>
    <submittedName>
        <fullName evidence="3">Microtubule associated protein-domain-containing protein</fullName>
    </submittedName>
</protein>